<proteinExistence type="predicted"/>
<organism evidence="2 3">
    <name type="scientific">Azospirillum brasilense</name>
    <dbReference type="NCBI Taxonomy" id="192"/>
    <lineage>
        <taxon>Bacteria</taxon>
        <taxon>Pseudomonadati</taxon>
        <taxon>Pseudomonadota</taxon>
        <taxon>Alphaproteobacteria</taxon>
        <taxon>Rhodospirillales</taxon>
        <taxon>Azospirillaceae</taxon>
        <taxon>Azospirillum</taxon>
    </lineage>
</organism>
<evidence type="ECO:0000313" key="2">
    <source>
        <dbReference type="EMBL" id="QCO15059.1"/>
    </source>
</evidence>
<feature type="compositionally biased region" description="Basic and acidic residues" evidence="1">
    <location>
        <begin position="1"/>
        <end position="22"/>
    </location>
</feature>
<accession>A0A4D8R6X8</accession>
<gene>
    <name evidence="2" type="ORF">D3869_07400</name>
</gene>
<dbReference type="EMBL" id="CP032345">
    <property type="protein sequence ID" value="QCO15059.1"/>
    <property type="molecule type" value="Genomic_DNA"/>
</dbReference>
<feature type="region of interest" description="Disordered" evidence="1">
    <location>
        <begin position="1"/>
        <end position="70"/>
    </location>
</feature>
<dbReference type="SUPFAM" id="SSF47598">
    <property type="entry name" value="Ribbon-helix-helix"/>
    <property type="match status" value="1"/>
</dbReference>
<dbReference type="AlphaFoldDB" id="A0A4D8R6X8"/>
<feature type="compositionally biased region" description="Basic and acidic residues" evidence="1">
    <location>
        <begin position="54"/>
        <end position="70"/>
    </location>
</feature>
<feature type="compositionally biased region" description="Basic and acidic residues" evidence="1">
    <location>
        <begin position="31"/>
        <end position="43"/>
    </location>
</feature>
<dbReference type="InterPro" id="IPR010985">
    <property type="entry name" value="Ribbon_hlx_hlx"/>
</dbReference>
<dbReference type="Proteomes" id="UP000298693">
    <property type="component" value="Chromosome"/>
</dbReference>
<reference evidence="2 3" key="1">
    <citation type="submission" date="2018-09" db="EMBL/GenBank/DDBJ databases">
        <title>Whole genome based analysis of evolution and adaptive divergence in Indian and Brazilian strains of Azospirillum brasilense.</title>
        <authorList>
            <person name="Singh C."/>
            <person name="Tripathi A.K."/>
        </authorList>
    </citation>
    <scope>NUCLEOTIDE SEQUENCE [LARGE SCALE GENOMIC DNA]</scope>
    <source>
        <strain evidence="2 3">MTCC4039</strain>
    </source>
</reference>
<evidence type="ECO:0000256" key="1">
    <source>
        <dbReference type="SAM" id="MobiDB-lite"/>
    </source>
</evidence>
<sequence>MVHLHKSLESEASKAAEREGRSLDQFVNEAVEEKLRHAQRPIDQRPVAQRHVTPIHDRGAPLDEDSVERA</sequence>
<protein>
    <submittedName>
        <fullName evidence="2">Uncharacterized protein</fullName>
    </submittedName>
</protein>
<name>A0A4D8R6X8_AZOBR</name>
<evidence type="ECO:0000313" key="3">
    <source>
        <dbReference type="Proteomes" id="UP000298693"/>
    </source>
</evidence>
<dbReference type="GO" id="GO:0006355">
    <property type="term" value="P:regulation of DNA-templated transcription"/>
    <property type="evidence" value="ECO:0007669"/>
    <property type="project" value="InterPro"/>
</dbReference>
<dbReference type="RefSeq" id="WP_137139528.1">
    <property type="nucleotide sequence ID" value="NZ_CP032345.1"/>
</dbReference>